<keyword evidence="4" id="KW-1185">Reference proteome</keyword>
<evidence type="ECO:0000313" key="3">
    <source>
        <dbReference type="EMBL" id="MBC5616611.1"/>
    </source>
</evidence>
<accession>A0ABR7CLS3</accession>
<name>A0ABR7CLS3_9BACT</name>
<dbReference type="Proteomes" id="UP000636891">
    <property type="component" value="Unassembled WGS sequence"/>
</dbReference>
<dbReference type="InterPro" id="IPR012340">
    <property type="entry name" value="NA-bd_OB-fold"/>
</dbReference>
<dbReference type="SMART" id="SM00357">
    <property type="entry name" value="CSP"/>
    <property type="match status" value="1"/>
</dbReference>
<dbReference type="CDD" id="cd04458">
    <property type="entry name" value="CSP_CDS"/>
    <property type="match status" value="1"/>
</dbReference>
<protein>
    <submittedName>
        <fullName evidence="3">Cold shock domain-containing protein</fullName>
    </submittedName>
</protein>
<dbReference type="EMBL" id="JACOOK010000003">
    <property type="protein sequence ID" value="MBC5616611.1"/>
    <property type="molecule type" value="Genomic_DNA"/>
</dbReference>
<dbReference type="Gene3D" id="2.40.50.140">
    <property type="entry name" value="Nucleic acid-binding proteins"/>
    <property type="match status" value="1"/>
</dbReference>
<dbReference type="Pfam" id="PF00313">
    <property type="entry name" value="CSD"/>
    <property type="match status" value="1"/>
</dbReference>
<gene>
    <name evidence="3" type="ORF">H8S08_06205</name>
</gene>
<dbReference type="PROSITE" id="PS51857">
    <property type="entry name" value="CSD_2"/>
    <property type="match status" value="1"/>
</dbReference>
<proteinExistence type="predicted"/>
<reference evidence="3 4" key="1">
    <citation type="submission" date="2020-08" db="EMBL/GenBank/DDBJ databases">
        <title>Genome public.</title>
        <authorList>
            <person name="Liu C."/>
            <person name="Sun Q."/>
        </authorList>
    </citation>
    <scope>NUCLEOTIDE SEQUENCE [LARGE SCALE GENOMIC DNA]</scope>
    <source>
        <strain evidence="3 4">New-7</strain>
    </source>
</reference>
<dbReference type="RefSeq" id="WP_055203360.1">
    <property type="nucleotide sequence ID" value="NZ_JACOOK010000003.1"/>
</dbReference>
<dbReference type="PRINTS" id="PR00050">
    <property type="entry name" value="COLDSHOCK"/>
</dbReference>
<sequence length="146" mass="16434">MAGSQSFGKRENEKKKQAKRLEKQKRKEERQATGTSSFDDMIAYVDENGNFTDVPPEERKKEAVKLEDIVIAVPKKDDSEPEIQRGRVEHFNEGKGYGFIKDLTSGEKYFFHVSSAPAGISEGNTVTFETERSARGMNAINITLTK</sequence>
<feature type="domain" description="CSD" evidence="2">
    <location>
        <begin position="83"/>
        <end position="144"/>
    </location>
</feature>
<dbReference type="InterPro" id="IPR011129">
    <property type="entry name" value="CSD"/>
</dbReference>
<dbReference type="InterPro" id="IPR002059">
    <property type="entry name" value="CSP_DNA-bd"/>
</dbReference>
<feature type="compositionally biased region" description="Basic and acidic residues" evidence="1">
    <location>
        <begin position="8"/>
        <end position="31"/>
    </location>
</feature>
<evidence type="ECO:0000259" key="2">
    <source>
        <dbReference type="PROSITE" id="PS51857"/>
    </source>
</evidence>
<organism evidence="3 4">
    <name type="scientific">Alistipes hominis</name>
    <dbReference type="NCBI Taxonomy" id="2763015"/>
    <lineage>
        <taxon>Bacteria</taxon>
        <taxon>Pseudomonadati</taxon>
        <taxon>Bacteroidota</taxon>
        <taxon>Bacteroidia</taxon>
        <taxon>Bacteroidales</taxon>
        <taxon>Rikenellaceae</taxon>
        <taxon>Alistipes</taxon>
    </lineage>
</organism>
<comment type="caution">
    <text evidence="3">The sequence shown here is derived from an EMBL/GenBank/DDBJ whole genome shotgun (WGS) entry which is preliminary data.</text>
</comment>
<dbReference type="SUPFAM" id="SSF50249">
    <property type="entry name" value="Nucleic acid-binding proteins"/>
    <property type="match status" value="1"/>
</dbReference>
<evidence type="ECO:0000256" key="1">
    <source>
        <dbReference type="SAM" id="MobiDB-lite"/>
    </source>
</evidence>
<evidence type="ECO:0000313" key="4">
    <source>
        <dbReference type="Proteomes" id="UP000636891"/>
    </source>
</evidence>
<feature type="region of interest" description="Disordered" evidence="1">
    <location>
        <begin position="1"/>
        <end position="41"/>
    </location>
</feature>